<dbReference type="AlphaFoldDB" id="A0A1H9D636"/>
<dbReference type="EMBL" id="FOEP01000004">
    <property type="protein sequence ID" value="SEQ08323.1"/>
    <property type="molecule type" value="Genomic_DNA"/>
</dbReference>
<evidence type="ECO:0000313" key="1">
    <source>
        <dbReference type="EMBL" id="SEQ08323.1"/>
    </source>
</evidence>
<sequence>MGQKQRKIEALVPLDQRFEMEHDIRGERFKSASGLWMATDRADGELYLLWLIEKTGAAVDRDVARILADTVRRVRGVLARKSARKVLLEVIDLVEDDREIGNRFAGADGTPTTLSGRSRRTLENTARTLSGRASIWRQTARLVRGLSHLHAADLVHGGIDDGAIFTANIEPLELKLGGYEGCVHVGSLGSGGAGLLCPGRVVGSKPGPTVWSDAVPGSSCPFLPKTVDSHLRQGIETFGNRR</sequence>
<proteinExistence type="predicted"/>
<keyword evidence="2" id="KW-1185">Reference proteome</keyword>
<name>A0A1H9D636_9RHOB</name>
<dbReference type="Proteomes" id="UP000198634">
    <property type="component" value="Unassembled WGS sequence"/>
</dbReference>
<organism evidence="1 2">
    <name type="scientific">Thalassovita taeanensis</name>
    <dbReference type="NCBI Taxonomy" id="657014"/>
    <lineage>
        <taxon>Bacteria</taxon>
        <taxon>Pseudomonadati</taxon>
        <taxon>Pseudomonadota</taxon>
        <taxon>Alphaproteobacteria</taxon>
        <taxon>Rhodobacterales</taxon>
        <taxon>Roseobacteraceae</taxon>
        <taxon>Thalassovita</taxon>
    </lineage>
</organism>
<dbReference type="STRING" id="657014.SAMN04488092_1043"/>
<reference evidence="1 2" key="1">
    <citation type="submission" date="2016-10" db="EMBL/GenBank/DDBJ databases">
        <authorList>
            <person name="de Groot N.N."/>
        </authorList>
    </citation>
    <scope>NUCLEOTIDE SEQUENCE [LARGE SCALE GENOMIC DNA]</scope>
    <source>
        <strain evidence="1 2">DSM 22007</strain>
    </source>
</reference>
<dbReference type="RefSeq" id="WP_090269115.1">
    <property type="nucleotide sequence ID" value="NZ_FOEP01000004.1"/>
</dbReference>
<protein>
    <recommendedName>
        <fullName evidence="3">Protein kinase domain-containing protein</fullName>
    </recommendedName>
</protein>
<dbReference type="OrthoDB" id="9757917at2"/>
<gene>
    <name evidence="1" type="ORF">SAMN04488092_1043</name>
</gene>
<accession>A0A1H9D636</accession>
<evidence type="ECO:0008006" key="3">
    <source>
        <dbReference type="Google" id="ProtNLM"/>
    </source>
</evidence>
<evidence type="ECO:0000313" key="2">
    <source>
        <dbReference type="Proteomes" id="UP000198634"/>
    </source>
</evidence>